<keyword evidence="2" id="KW-0813">Transport</keyword>
<reference evidence="10 11" key="1">
    <citation type="submission" date="2018-07" db="EMBL/GenBank/DDBJ databases">
        <title>Genomic Encyclopedia of Type Strains, Phase IV (KMG-IV): sequencing the most valuable type-strain genomes for metagenomic binning, comparative biology and taxonomic classification.</title>
        <authorList>
            <person name="Goeker M."/>
        </authorList>
    </citation>
    <scope>NUCLEOTIDE SEQUENCE [LARGE SCALE GENOMIC DNA]</scope>
    <source>
        <strain evidence="10 11">DSM 4134</strain>
    </source>
</reference>
<evidence type="ECO:0000313" key="11">
    <source>
        <dbReference type="Proteomes" id="UP000256779"/>
    </source>
</evidence>
<comment type="caution">
    <text evidence="10">The sequence shown here is derived from an EMBL/GenBank/DDBJ whole genome shotgun (WGS) entry which is preliminary data.</text>
</comment>
<dbReference type="Proteomes" id="UP000256779">
    <property type="component" value="Unassembled WGS sequence"/>
</dbReference>
<feature type="transmembrane region" description="Helical" evidence="8">
    <location>
        <begin position="207"/>
        <end position="225"/>
    </location>
</feature>
<keyword evidence="11" id="KW-1185">Reference proteome</keyword>
<feature type="transmembrane region" description="Helical" evidence="8">
    <location>
        <begin position="6"/>
        <end position="24"/>
    </location>
</feature>
<evidence type="ECO:0000256" key="3">
    <source>
        <dbReference type="ARBA" id="ARBA00022449"/>
    </source>
</evidence>
<evidence type="ECO:0000256" key="4">
    <source>
        <dbReference type="ARBA" id="ARBA00022692"/>
    </source>
</evidence>
<evidence type="ECO:0000259" key="9">
    <source>
        <dbReference type="Pfam" id="PF00999"/>
    </source>
</evidence>
<dbReference type="Gene3D" id="6.10.140.1330">
    <property type="match status" value="1"/>
</dbReference>
<feature type="transmembrane region" description="Helical" evidence="8">
    <location>
        <begin position="31"/>
        <end position="48"/>
    </location>
</feature>
<evidence type="ECO:0000313" key="10">
    <source>
        <dbReference type="EMBL" id="RED93403.1"/>
    </source>
</evidence>
<feature type="transmembrane region" description="Helical" evidence="8">
    <location>
        <begin position="393"/>
        <end position="413"/>
    </location>
</feature>
<dbReference type="InterPro" id="IPR006153">
    <property type="entry name" value="Cation/H_exchanger_TM"/>
</dbReference>
<accession>A0A3D9KXA2</accession>
<dbReference type="EMBL" id="QREG01000025">
    <property type="protein sequence ID" value="RED93403.1"/>
    <property type="molecule type" value="Genomic_DNA"/>
</dbReference>
<organism evidence="10 11">
    <name type="scientific">Marinoscillum furvescens DSM 4134</name>
    <dbReference type="NCBI Taxonomy" id="1122208"/>
    <lineage>
        <taxon>Bacteria</taxon>
        <taxon>Pseudomonadati</taxon>
        <taxon>Bacteroidota</taxon>
        <taxon>Cytophagia</taxon>
        <taxon>Cytophagales</taxon>
        <taxon>Reichenbachiellaceae</taxon>
        <taxon>Marinoscillum</taxon>
    </lineage>
</organism>
<dbReference type="PANTHER" id="PTHR32507">
    <property type="entry name" value="NA(+)/H(+) ANTIPORTER 1"/>
    <property type="match status" value="1"/>
</dbReference>
<feature type="transmembrane region" description="Helical" evidence="8">
    <location>
        <begin position="359"/>
        <end position="381"/>
    </location>
</feature>
<comment type="subcellular location">
    <subcellularLocation>
        <location evidence="1">Cell membrane</location>
        <topology evidence="1">Multi-pass membrane protein</topology>
    </subcellularLocation>
</comment>
<feature type="domain" description="Cation/H+ exchanger transmembrane" evidence="9">
    <location>
        <begin position="22"/>
        <end position="414"/>
    </location>
</feature>
<gene>
    <name evidence="10" type="ORF">C7460_12548</name>
</gene>
<keyword evidence="5 8" id="KW-1133">Transmembrane helix</keyword>
<evidence type="ECO:0000256" key="6">
    <source>
        <dbReference type="ARBA" id="ARBA00023065"/>
    </source>
</evidence>
<keyword evidence="6" id="KW-0406">Ion transport</keyword>
<keyword evidence="3" id="KW-0050">Antiport</keyword>
<protein>
    <submittedName>
        <fullName evidence="10">Sodium/proton antiporter (CPA1 family)</fullName>
    </submittedName>
</protein>
<dbReference type="Pfam" id="PF00999">
    <property type="entry name" value="Na_H_Exchanger"/>
    <property type="match status" value="1"/>
</dbReference>
<keyword evidence="4 8" id="KW-0812">Transmembrane</keyword>
<proteinExistence type="predicted"/>
<feature type="transmembrane region" description="Helical" evidence="8">
    <location>
        <begin position="68"/>
        <end position="85"/>
    </location>
</feature>
<evidence type="ECO:0000256" key="2">
    <source>
        <dbReference type="ARBA" id="ARBA00022448"/>
    </source>
</evidence>
<evidence type="ECO:0000256" key="7">
    <source>
        <dbReference type="ARBA" id="ARBA00023136"/>
    </source>
</evidence>
<dbReference type="AlphaFoldDB" id="A0A3D9KXA2"/>
<feature type="transmembrane region" description="Helical" evidence="8">
    <location>
        <begin position="97"/>
        <end position="120"/>
    </location>
</feature>
<keyword evidence="7 8" id="KW-0472">Membrane</keyword>
<feature type="transmembrane region" description="Helical" evidence="8">
    <location>
        <begin position="324"/>
        <end position="347"/>
    </location>
</feature>
<sequence>MHIFDLIALLICLSGLFIFLNTFYLKLPSSVGLMILTLLLSVLVIVIGHLVPALDLATHVKSFDFREVLNQLVISVILFAGALNMDISKLGQQKWPVIVLSILGAIISTLVIGTVLYFLLNWLSISISYMYSLVFGAVISSTDPISSTNTTKRFSLPESLELKIEGESLFNGAFSVVLAFVLYHIAIVAEAQTLTVFEVIEIVAWEIVGGVSIGLFMGYLGYSLLKYIDNDDVHIEVLITIALVMVGSFISGYFSIYSKMVSLIMGLLIGNLGRRGLSSSSSNADGSVGVYVYKFWNLLEQTMAVMLFVLMGLEMLVLDWRMDYFAAGFLAVNVVLLGRWLSILIPIKIMSGKRTFHQGTVSLMTWGAFRGGLPIALILALQDFPGKELLITMTYVVVVCSILFQGFTLPILMRERFAREA</sequence>
<feature type="transmembrane region" description="Helical" evidence="8">
    <location>
        <begin position="298"/>
        <end position="318"/>
    </location>
</feature>
<dbReference type="PANTHER" id="PTHR32507:SF0">
    <property type="entry name" value="NA(+)_H(+) ANTIPORTER 2-RELATED"/>
    <property type="match status" value="1"/>
</dbReference>
<dbReference type="GO" id="GO:0005886">
    <property type="term" value="C:plasma membrane"/>
    <property type="evidence" value="ECO:0007669"/>
    <property type="project" value="UniProtKB-SubCell"/>
</dbReference>
<feature type="transmembrane region" description="Helical" evidence="8">
    <location>
        <begin position="168"/>
        <end position="187"/>
    </location>
</feature>
<feature type="transmembrane region" description="Helical" evidence="8">
    <location>
        <begin position="237"/>
        <end position="254"/>
    </location>
</feature>
<evidence type="ECO:0000256" key="5">
    <source>
        <dbReference type="ARBA" id="ARBA00022989"/>
    </source>
</evidence>
<evidence type="ECO:0000256" key="8">
    <source>
        <dbReference type="SAM" id="Phobius"/>
    </source>
</evidence>
<name>A0A3D9KXA2_MARFU</name>
<dbReference type="GO" id="GO:0015297">
    <property type="term" value="F:antiporter activity"/>
    <property type="evidence" value="ECO:0007669"/>
    <property type="project" value="UniProtKB-KW"/>
</dbReference>
<dbReference type="RefSeq" id="WP_115869938.1">
    <property type="nucleotide sequence ID" value="NZ_QREG01000025.1"/>
</dbReference>
<evidence type="ECO:0000256" key="1">
    <source>
        <dbReference type="ARBA" id="ARBA00004651"/>
    </source>
</evidence>
<dbReference type="OrthoDB" id="9774146at2"/>
<dbReference type="GO" id="GO:1902600">
    <property type="term" value="P:proton transmembrane transport"/>
    <property type="evidence" value="ECO:0007669"/>
    <property type="project" value="InterPro"/>
</dbReference>